<dbReference type="InterPro" id="IPR050235">
    <property type="entry name" value="CK1_Ser-Thr_kinase"/>
</dbReference>
<dbReference type="CDD" id="cd14016">
    <property type="entry name" value="STKc_CK1"/>
    <property type="match status" value="1"/>
</dbReference>
<keyword evidence="5" id="KW-0723">Serine/threonine-protein kinase</keyword>
<dbReference type="InterPro" id="IPR000719">
    <property type="entry name" value="Prot_kinase_dom"/>
</dbReference>
<dbReference type="PROSITE" id="PS00108">
    <property type="entry name" value="PROTEIN_KINASE_ST"/>
    <property type="match status" value="1"/>
</dbReference>
<dbReference type="SUPFAM" id="SSF56112">
    <property type="entry name" value="Protein kinase-like (PK-like)"/>
    <property type="match status" value="1"/>
</dbReference>
<dbReference type="FunFam" id="1.10.510.10:FF:000596">
    <property type="entry name" value="CK1 family protein kinase"/>
    <property type="match status" value="1"/>
</dbReference>
<evidence type="ECO:0000313" key="7">
    <source>
        <dbReference type="EMBL" id="OHT13023.1"/>
    </source>
</evidence>
<protein>
    <recommendedName>
        <fullName evidence="1">non-specific serine/threonine protein kinase</fullName>
        <ecNumber evidence="1">2.7.11.1</ecNumber>
    </recommendedName>
</protein>
<dbReference type="Pfam" id="PF00069">
    <property type="entry name" value="Pkinase"/>
    <property type="match status" value="1"/>
</dbReference>
<feature type="binding site" evidence="4">
    <location>
        <position position="39"/>
    </location>
    <ligand>
        <name>ATP</name>
        <dbReference type="ChEBI" id="CHEBI:30616"/>
    </ligand>
</feature>
<accession>A0A1J4KP08</accession>
<dbReference type="EC" id="2.7.11.1" evidence="1"/>
<dbReference type="Gene3D" id="1.10.510.10">
    <property type="entry name" value="Transferase(Phosphotransferase) domain 1"/>
    <property type="match status" value="1"/>
</dbReference>
<dbReference type="OrthoDB" id="5800476at2759"/>
<dbReference type="InterPro" id="IPR008271">
    <property type="entry name" value="Ser/Thr_kinase_AS"/>
</dbReference>
<evidence type="ECO:0000256" key="2">
    <source>
        <dbReference type="ARBA" id="ARBA00022741"/>
    </source>
</evidence>
<evidence type="ECO:0000313" key="8">
    <source>
        <dbReference type="Proteomes" id="UP000179807"/>
    </source>
</evidence>
<dbReference type="PANTHER" id="PTHR11909">
    <property type="entry name" value="CASEIN KINASE-RELATED"/>
    <property type="match status" value="1"/>
</dbReference>
<dbReference type="RefSeq" id="XP_068366159.1">
    <property type="nucleotide sequence ID" value="XM_068491287.1"/>
</dbReference>
<evidence type="ECO:0000256" key="3">
    <source>
        <dbReference type="ARBA" id="ARBA00022840"/>
    </source>
</evidence>
<feature type="domain" description="Protein kinase" evidence="6">
    <location>
        <begin position="10"/>
        <end position="275"/>
    </location>
</feature>
<keyword evidence="7" id="KW-0418">Kinase</keyword>
<evidence type="ECO:0000256" key="4">
    <source>
        <dbReference type="PROSITE-ProRule" id="PRU10141"/>
    </source>
</evidence>
<dbReference type="PROSITE" id="PS50011">
    <property type="entry name" value="PROTEIN_KINASE_DOM"/>
    <property type="match status" value="1"/>
</dbReference>
<name>A0A1J4KP08_9EUKA</name>
<dbReference type="PROSITE" id="PS00107">
    <property type="entry name" value="PROTEIN_KINASE_ATP"/>
    <property type="match status" value="1"/>
</dbReference>
<dbReference type="Proteomes" id="UP000179807">
    <property type="component" value="Unassembled WGS sequence"/>
</dbReference>
<dbReference type="InterPro" id="IPR017441">
    <property type="entry name" value="Protein_kinase_ATP_BS"/>
</dbReference>
<dbReference type="GO" id="GO:0004674">
    <property type="term" value="F:protein serine/threonine kinase activity"/>
    <property type="evidence" value="ECO:0007669"/>
    <property type="project" value="UniProtKB-KW"/>
</dbReference>
<dbReference type="AlphaFoldDB" id="A0A1J4KP08"/>
<dbReference type="GeneID" id="94825991"/>
<dbReference type="VEuPathDB" id="TrichDB:TRFO_03432"/>
<comment type="similarity">
    <text evidence="5">Belongs to the protein kinase superfamily.</text>
</comment>
<dbReference type="InterPro" id="IPR011009">
    <property type="entry name" value="Kinase-like_dom_sf"/>
</dbReference>
<dbReference type="GO" id="GO:0005524">
    <property type="term" value="F:ATP binding"/>
    <property type="evidence" value="ECO:0007669"/>
    <property type="project" value="UniProtKB-UniRule"/>
</dbReference>
<evidence type="ECO:0000259" key="6">
    <source>
        <dbReference type="PROSITE" id="PS50011"/>
    </source>
</evidence>
<keyword evidence="7" id="KW-0808">Transferase</keyword>
<keyword evidence="3 4" id="KW-0067">ATP-binding</keyword>
<sequence>MENTKICEHFLLKKRIGGGSFGEIYAAEDTRTHKPVAVKLESNQLSVPQLEIEARIYRRLSGNQGIPKLYHYGTDRHYNVMAIDLLGKSLEDLLVLNKCPFSLKTVLMLADQMIYCVEIVHRYNIIHRDIKPDNFVMGLGQNSTQVYIIDFGLSKQYRDPDTKIHIPFQKGKTMTGTARYASINAMRGYEQSRRDDMESLGHIFIYLLKGQLPWQGLPAHTQAEKLKKIFEVKRKTPIEELCNGLPSQFAEYMRMVRKLEYDEEPKYKEYREMFLKLLKMHGYKNDYKFDWIEPPNPPKEVKFNIKPPNEPPGRGGAFPRRFRNWNLTPRRGDHIVNRSSNKFDNRINTANPMMLSHNTTSNLPKINRPNIPQKIFHLRRMEQFVDRVE</sequence>
<gene>
    <name evidence="7" type="ORF">TRFO_03432</name>
</gene>
<keyword evidence="8" id="KW-1185">Reference proteome</keyword>
<reference evidence="7" key="1">
    <citation type="submission" date="2016-10" db="EMBL/GenBank/DDBJ databases">
        <authorList>
            <person name="Benchimol M."/>
            <person name="Almeida L.G."/>
            <person name="Vasconcelos A.T."/>
            <person name="Perreira-Neves A."/>
            <person name="Rosa I.A."/>
            <person name="Tasca T."/>
            <person name="Bogo M.R."/>
            <person name="de Souza W."/>
        </authorList>
    </citation>
    <scope>NUCLEOTIDE SEQUENCE [LARGE SCALE GENOMIC DNA]</scope>
    <source>
        <strain evidence="7">K</strain>
    </source>
</reference>
<organism evidence="7 8">
    <name type="scientific">Tritrichomonas foetus</name>
    <dbReference type="NCBI Taxonomy" id="1144522"/>
    <lineage>
        <taxon>Eukaryota</taxon>
        <taxon>Metamonada</taxon>
        <taxon>Parabasalia</taxon>
        <taxon>Tritrichomonadida</taxon>
        <taxon>Tritrichomonadidae</taxon>
        <taxon>Tritrichomonas</taxon>
    </lineage>
</organism>
<evidence type="ECO:0000256" key="1">
    <source>
        <dbReference type="ARBA" id="ARBA00012513"/>
    </source>
</evidence>
<evidence type="ECO:0000256" key="5">
    <source>
        <dbReference type="RuleBase" id="RU000304"/>
    </source>
</evidence>
<proteinExistence type="inferred from homology"/>
<keyword evidence="2 4" id="KW-0547">Nucleotide-binding</keyword>
<comment type="caution">
    <text evidence="7">The sequence shown here is derived from an EMBL/GenBank/DDBJ whole genome shotgun (WGS) entry which is preliminary data.</text>
</comment>
<dbReference type="EMBL" id="MLAK01000549">
    <property type="protein sequence ID" value="OHT13023.1"/>
    <property type="molecule type" value="Genomic_DNA"/>
</dbReference>
<dbReference type="SMART" id="SM00220">
    <property type="entry name" value="S_TKc"/>
    <property type="match status" value="1"/>
</dbReference>